<dbReference type="RefSeq" id="WP_116592288.1">
    <property type="nucleotide sequence ID" value="NZ_MZGS01000023.1"/>
</dbReference>
<evidence type="ECO:0000256" key="6">
    <source>
        <dbReference type="PROSITE-ProRule" id="PRU00409"/>
    </source>
</evidence>
<evidence type="ECO:0000256" key="4">
    <source>
        <dbReference type="ARBA" id="ARBA00022842"/>
    </source>
</evidence>
<evidence type="ECO:0000256" key="2">
    <source>
        <dbReference type="ARBA" id="ARBA00022723"/>
    </source>
</evidence>
<dbReference type="PIRSF" id="PIRSF001554">
    <property type="entry name" value="SucCS_beta"/>
    <property type="match status" value="1"/>
</dbReference>
<feature type="binding site" evidence="5">
    <location>
        <position position="91"/>
    </location>
    <ligand>
        <name>ATP</name>
        <dbReference type="ChEBI" id="CHEBI:30616"/>
    </ligand>
</feature>
<dbReference type="SUPFAM" id="SSF52210">
    <property type="entry name" value="Succinyl-CoA synthetase domains"/>
    <property type="match status" value="1"/>
</dbReference>
<dbReference type="PROSITE" id="PS01217">
    <property type="entry name" value="SUCCINYL_COA_LIG_3"/>
    <property type="match status" value="1"/>
</dbReference>
<evidence type="ECO:0000256" key="5">
    <source>
        <dbReference type="HAMAP-Rule" id="MF_00558"/>
    </source>
</evidence>
<keyword evidence="4 5" id="KW-0460">Magnesium</keyword>
<dbReference type="Proteomes" id="UP000251717">
    <property type="component" value="Unassembled WGS sequence"/>
</dbReference>
<comment type="catalytic activity">
    <reaction evidence="5">
        <text>GTP + succinate + CoA = succinyl-CoA + GDP + phosphate</text>
        <dbReference type="Rhea" id="RHEA:22120"/>
        <dbReference type="ChEBI" id="CHEBI:30031"/>
        <dbReference type="ChEBI" id="CHEBI:37565"/>
        <dbReference type="ChEBI" id="CHEBI:43474"/>
        <dbReference type="ChEBI" id="CHEBI:57287"/>
        <dbReference type="ChEBI" id="CHEBI:57292"/>
        <dbReference type="ChEBI" id="CHEBI:58189"/>
    </reaction>
</comment>
<dbReference type="Pfam" id="PF00549">
    <property type="entry name" value="Ligase_CoA"/>
    <property type="match status" value="1"/>
</dbReference>
<keyword evidence="5" id="KW-0816">Tricarboxylic acid cycle</keyword>
<dbReference type="NCBIfam" id="NF001913">
    <property type="entry name" value="PRK00696.1"/>
    <property type="match status" value="1"/>
</dbReference>
<gene>
    <name evidence="5 8" type="primary">sucC</name>
    <name evidence="8" type="ORF">MBBTH_13560</name>
</gene>
<protein>
    <recommendedName>
        <fullName evidence="5">Succinate--CoA ligase [ADP-forming] subunit beta</fullName>
        <ecNumber evidence="5">6.2.1.5</ecNumber>
    </recommendedName>
    <alternativeName>
        <fullName evidence="5">Succinyl-CoA synthetase subunit beta</fullName>
        <shortName evidence="5">SCS-beta</shortName>
    </alternativeName>
</protein>
<evidence type="ECO:0000256" key="3">
    <source>
        <dbReference type="ARBA" id="ARBA00022741"/>
    </source>
</evidence>
<dbReference type="InterPro" id="IPR013815">
    <property type="entry name" value="ATP_grasp_subdomain_1"/>
</dbReference>
<dbReference type="PANTHER" id="PTHR11815">
    <property type="entry name" value="SUCCINYL-COA SYNTHETASE BETA CHAIN"/>
    <property type="match status" value="1"/>
</dbReference>
<feature type="binding site" evidence="5">
    <location>
        <begin position="302"/>
        <end position="304"/>
    </location>
    <ligand>
        <name>substrate</name>
        <note>ligand shared with subunit alpha</note>
    </ligand>
</feature>
<feature type="binding site" evidence="5">
    <location>
        <position position="204"/>
    </location>
    <ligand>
        <name>Mg(2+)</name>
        <dbReference type="ChEBI" id="CHEBI:18420"/>
    </ligand>
</feature>
<dbReference type="InterPro" id="IPR016102">
    <property type="entry name" value="Succinyl-CoA_synth-like"/>
</dbReference>
<dbReference type="InterPro" id="IPR013650">
    <property type="entry name" value="ATP-grasp_succ-CoA_synth-type"/>
</dbReference>
<dbReference type="GO" id="GO:0004776">
    <property type="term" value="F:succinate-CoA ligase (GDP-forming) activity"/>
    <property type="evidence" value="ECO:0007669"/>
    <property type="project" value="RHEA"/>
</dbReference>
<comment type="catalytic activity">
    <reaction evidence="5">
        <text>succinate + ATP + CoA = succinyl-CoA + ADP + phosphate</text>
        <dbReference type="Rhea" id="RHEA:17661"/>
        <dbReference type="ChEBI" id="CHEBI:30031"/>
        <dbReference type="ChEBI" id="CHEBI:30616"/>
        <dbReference type="ChEBI" id="CHEBI:43474"/>
        <dbReference type="ChEBI" id="CHEBI:57287"/>
        <dbReference type="ChEBI" id="CHEBI:57292"/>
        <dbReference type="ChEBI" id="CHEBI:456216"/>
        <dbReference type="EC" id="6.2.1.5"/>
    </reaction>
</comment>
<feature type="domain" description="ATP-grasp" evidence="7">
    <location>
        <begin position="9"/>
        <end position="242"/>
    </location>
</feature>
<name>A0A315XMH5_9EURY</name>
<feature type="binding site" evidence="5">
    <location>
        <position position="45"/>
    </location>
    <ligand>
        <name>ATP</name>
        <dbReference type="ChEBI" id="CHEBI:30616"/>
    </ligand>
</feature>
<keyword evidence="3 5" id="KW-0547">Nucleotide-binding</keyword>
<comment type="pathway">
    <text evidence="5">Carbohydrate metabolism; tricarboxylic acid cycle; succinate from succinyl-CoA (ligase route): step 1/1.</text>
</comment>
<comment type="subunit">
    <text evidence="5">Heterotetramer of two alpha and two beta subunits.</text>
</comment>
<dbReference type="GO" id="GO:0042709">
    <property type="term" value="C:succinate-CoA ligase complex"/>
    <property type="evidence" value="ECO:0007669"/>
    <property type="project" value="TreeGrafter"/>
</dbReference>
<dbReference type="EMBL" id="MZGS01000023">
    <property type="protein sequence ID" value="PWB86936.1"/>
    <property type="molecule type" value="Genomic_DNA"/>
</dbReference>
<evidence type="ECO:0000313" key="8">
    <source>
        <dbReference type="EMBL" id="PWB86936.1"/>
    </source>
</evidence>
<organism evidence="8 9">
    <name type="scientific">Methanobrevibacter thaueri</name>
    <dbReference type="NCBI Taxonomy" id="190975"/>
    <lineage>
        <taxon>Archaea</taxon>
        <taxon>Methanobacteriati</taxon>
        <taxon>Methanobacteriota</taxon>
        <taxon>Methanomada group</taxon>
        <taxon>Methanobacteria</taxon>
        <taxon>Methanobacteriales</taxon>
        <taxon>Methanobacteriaceae</taxon>
        <taxon>Methanobrevibacter</taxon>
    </lineage>
</organism>
<dbReference type="OrthoDB" id="146449at2157"/>
<dbReference type="InterPro" id="IPR017866">
    <property type="entry name" value="Succ-CoA_synthase_bsu_CS"/>
</dbReference>
<dbReference type="Pfam" id="PF08442">
    <property type="entry name" value="ATP-grasp_2"/>
    <property type="match status" value="1"/>
</dbReference>
<dbReference type="GO" id="GO:0006099">
    <property type="term" value="P:tricarboxylic acid cycle"/>
    <property type="evidence" value="ECO:0007669"/>
    <property type="project" value="UniProtKB-UniRule"/>
</dbReference>
<dbReference type="Gene3D" id="3.30.1490.20">
    <property type="entry name" value="ATP-grasp fold, A domain"/>
    <property type="match status" value="1"/>
</dbReference>
<dbReference type="InterPro" id="IPR005809">
    <property type="entry name" value="Succ_CoA_ligase-like_bsu"/>
</dbReference>
<dbReference type="InterPro" id="IPR005811">
    <property type="entry name" value="SUCC_ACL_C"/>
</dbReference>
<dbReference type="InterPro" id="IPR011761">
    <property type="entry name" value="ATP-grasp"/>
</dbReference>
<accession>A0A315XMH5</accession>
<feature type="binding site" evidence="5">
    <location>
        <position position="99"/>
    </location>
    <ligand>
        <name>ATP</name>
        <dbReference type="ChEBI" id="CHEBI:30616"/>
    </ligand>
</feature>
<dbReference type="PANTHER" id="PTHR11815:SF10">
    <property type="entry name" value="SUCCINATE--COA LIGASE [GDP-FORMING] SUBUNIT BETA, MITOCHONDRIAL"/>
    <property type="match status" value="1"/>
</dbReference>
<dbReference type="GO" id="GO:0005524">
    <property type="term" value="F:ATP binding"/>
    <property type="evidence" value="ECO:0007669"/>
    <property type="project" value="UniProtKB-UniRule"/>
</dbReference>
<dbReference type="SUPFAM" id="SSF56059">
    <property type="entry name" value="Glutathione synthetase ATP-binding domain-like"/>
    <property type="match status" value="1"/>
</dbReference>
<keyword evidence="2 5" id="KW-0479">Metal-binding</keyword>
<comment type="similarity">
    <text evidence="5">Belongs to the succinate/malate CoA ligase beta subunit family.</text>
</comment>
<comment type="caution">
    <text evidence="8">The sequence shown here is derived from an EMBL/GenBank/DDBJ whole genome shotgun (WGS) entry which is preliminary data.</text>
</comment>
<feature type="binding site" evidence="5">
    <location>
        <position position="245"/>
    </location>
    <ligand>
        <name>substrate</name>
        <note>ligand shared with subunit alpha</note>
    </ligand>
</feature>
<dbReference type="NCBIfam" id="TIGR01016">
    <property type="entry name" value="sucCoAbeta"/>
    <property type="match status" value="1"/>
</dbReference>
<proteinExistence type="inferred from homology"/>
<comment type="function">
    <text evidence="5">Succinyl-CoA synthetase functions in the citric acid cycle (TCA), coupling the hydrolysis of succinyl-CoA to the synthesis of either ATP or GTP and thus represents the only step of substrate-level phosphorylation in the TCA. The beta subunit provides nucleotide specificity of the enzyme and binds the substrate succinate, while the binding sites for coenzyme A and phosphate are found in the alpha subunit.</text>
</comment>
<feature type="binding site" evidence="5">
    <location>
        <position position="191"/>
    </location>
    <ligand>
        <name>Mg(2+)</name>
        <dbReference type="ChEBI" id="CHEBI:18420"/>
    </ligand>
</feature>
<keyword evidence="5 6" id="KW-0067">ATP-binding</keyword>
<dbReference type="PROSITE" id="PS50975">
    <property type="entry name" value="ATP_GRASP"/>
    <property type="match status" value="1"/>
</dbReference>
<dbReference type="GO" id="GO:0004775">
    <property type="term" value="F:succinate-CoA ligase (ADP-forming) activity"/>
    <property type="evidence" value="ECO:0007669"/>
    <property type="project" value="UniProtKB-UniRule"/>
</dbReference>
<evidence type="ECO:0000313" key="9">
    <source>
        <dbReference type="Proteomes" id="UP000251717"/>
    </source>
</evidence>
<dbReference type="Gene3D" id="3.30.470.20">
    <property type="entry name" value="ATP-grasp fold, B domain"/>
    <property type="match status" value="1"/>
</dbReference>
<sequence>MRFFENVAKQIFNDEGIPILEGHVAYSPEEAMSVCSEMDIPVVVKAQVLTGGRGKAGGVKFANNPGEALKVAEEILGMEIKGEKVKHLLIEEKADILNEFFVTVSVDRGARRPVILASKDGGVEIENLAKTNPEKIIKYYPNPLLEFLPYEAREIARKMEVPSELISPMGDIIWKLYNVFTKYDADTAEINPLVLTPKGLIAADAKMVVENDSLFRHQDLVDRLHYKKKAVDFVQLDGDIAVIGNGAGLTLTAMDMIKLNGGEPATFLDIGGGASEHIINQALNIVLNYDPVKVVFLNVLGGITKADDVARGVIKALEQADRKVHIVIRLTGTNEEEGQRLLEEAGIPFETSMEKAAKKAVELCEELKAEGK</sequence>
<comment type="cofactor">
    <cofactor evidence="5">
        <name>Mg(2+)</name>
        <dbReference type="ChEBI" id="CHEBI:18420"/>
    </cofactor>
    <text evidence="5">Binds 1 Mg(2+) ion per subunit.</text>
</comment>
<evidence type="ECO:0000259" key="7">
    <source>
        <dbReference type="PROSITE" id="PS50975"/>
    </source>
</evidence>
<reference evidence="8 9" key="1">
    <citation type="submission" date="2017-03" db="EMBL/GenBank/DDBJ databases">
        <title>Genome sequence of Methanobrevibacter thaueri.</title>
        <authorList>
            <person name="Poehlein A."/>
            <person name="Seedorf H."/>
            <person name="Daniel R."/>
        </authorList>
    </citation>
    <scope>NUCLEOTIDE SEQUENCE [LARGE SCALE GENOMIC DNA]</scope>
    <source>
        <strain evidence="8 9">DSM 11995</strain>
    </source>
</reference>
<dbReference type="GO" id="GO:0006104">
    <property type="term" value="P:succinyl-CoA metabolic process"/>
    <property type="evidence" value="ECO:0007669"/>
    <property type="project" value="TreeGrafter"/>
</dbReference>
<feature type="binding site" evidence="5">
    <location>
        <position position="94"/>
    </location>
    <ligand>
        <name>ATP</name>
        <dbReference type="ChEBI" id="CHEBI:30616"/>
    </ligand>
</feature>
<dbReference type="UniPathway" id="UPA00223">
    <property type="reaction ID" value="UER00999"/>
</dbReference>
<evidence type="ECO:0000256" key="1">
    <source>
        <dbReference type="ARBA" id="ARBA00022598"/>
    </source>
</evidence>
<keyword evidence="1 5" id="KW-0436">Ligase</keyword>
<feature type="binding site" evidence="5">
    <location>
        <begin position="52"/>
        <end position="54"/>
    </location>
    <ligand>
        <name>ATP</name>
        <dbReference type="ChEBI" id="CHEBI:30616"/>
    </ligand>
</feature>
<dbReference type="EC" id="6.2.1.5" evidence="5"/>
<dbReference type="Gene3D" id="3.40.50.261">
    <property type="entry name" value="Succinyl-CoA synthetase domains"/>
    <property type="match status" value="1"/>
</dbReference>
<dbReference type="HAMAP" id="MF_00558">
    <property type="entry name" value="Succ_CoA_beta"/>
    <property type="match status" value="1"/>
</dbReference>
<dbReference type="AlphaFoldDB" id="A0A315XMH5"/>
<dbReference type="GO" id="GO:0000287">
    <property type="term" value="F:magnesium ion binding"/>
    <property type="evidence" value="ECO:0007669"/>
    <property type="project" value="UniProtKB-UniRule"/>
</dbReference>
<dbReference type="FunFam" id="3.30.470.20:FF:000002">
    <property type="entry name" value="Succinate--CoA ligase [ADP-forming] subunit beta"/>
    <property type="match status" value="1"/>
</dbReference>
<keyword evidence="9" id="KW-1185">Reference proteome</keyword>